<reference evidence="6" key="2">
    <citation type="submission" date="2021-03" db="EMBL/GenBank/DDBJ databases">
        <authorList>
            <person name="Artuso I."/>
            <person name="Turrini P."/>
            <person name="Pirolo M."/>
            <person name="Lugli G.A."/>
            <person name="Ventura M."/>
            <person name="Visca P."/>
        </authorList>
    </citation>
    <scope>NUCLEOTIDE SEQUENCE</scope>
    <source>
        <strain evidence="6">LMG 26462</strain>
    </source>
</reference>
<feature type="transmembrane region" description="Helical" evidence="5">
    <location>
        <begin position="47"/>
        <end position="65"/>
    </location>
</feature>
<keyword evidence="7" id="KW-1185">Reference proteome</keyword>
<reference evidence="6" key="1">
    <citation type="journal article" date="2021" name="Microorganisms">
        <title>Phylogenomic Reconstruction and Metabolic Potential of the Genus Aminobacter.</title>
        <authorList>
            <person name="Artuso I."/>
            <person name="Turrini P."/>
            <person name="Pirolo M."/>
            <person name="Lugli G.A."/>
            <person name="Ventura M."/>
            <person name="Visca P."/>
        </authorList>
    </citation>
    <scope>NUCLEOTIDE SEQUENCE</scope>
    <source>
        <strain evidence="6">LMG 26462</strain>
    </source>
</reference>
<comment type="similarity">
    <text evidence="5">Belongs to the 4-toluene sulfonate uptake permease (TSUP) (TC 2.A.102) family.</text>
</comment>
<dbReference type="RefSeq" id="WP_214390893.1">
    <property type="nucleotide sequence ID" value="NZ_JAFLWW010000004.1"/>
</dbReference>
<organism evidence="6 7">
    <name type="scientific">Aminobacter anthyllidis</name>
    <dbReference type="NCBI Taxonomy" id="1035067"/>
    <lineage>
        <taxon>Bacteria</taxon>
        <taxon>Pseudomonadati</taxon>
        <taxon>Pseudomonadota</taxon>
        <taxon>Alphaproteobacteria</taxon>
        <taxon>Hyphomicrobiales</taxon>
        <taxon>Phyllobacteriaceae</taxon>
        <taxon>Aminobacter</taxon>
    </lineage>
</organism>
<proteinExistence type="inferred from homology"/>
<keyword evidence="2 5" id="KW-0812">Transmembrane</keyword>
<sequence length="267" mass="27692">MLMLAIALLVSGAIAGILAGLFGIGGGAILVPVLVQALAVMDVDESIRMHLAVATSLGIVVPTSIRSFMAHRKHGAVDMSLLKSWAFVLPVGAVLASAVAAVISGASLKWIFTVIATVVGIKMLLNRPGWIVASDLPGQPARSAYGLLIGFFSTLMGIGGGIMNNTFMMLHNQPIKRAVATSSGVGVLISIPAVIGLVIAGWQRPELPPLSFGYVNLMAVALIMPISILTAPVGAKIAHAAPKRALEISFGIFLLLVATQFAWSLLD</sequence>
<protein>
    <recommendedName>
        <fullName evidence="5">Probable membrane transporter protein</fullName>
    </recommendedName>
</protein>
<keyword evidence="5" id="KW-1003">Cell membrane</keyword>
<keyword evidence="4 5" id="KW-0472">Membrane</keyword>
<dbReference type="PANTHER" id="PTHR43483:SF3">
    <property type="entry name" value="MEMBRANE TRANSPORTER PROTEIN HI_0806-RELATED"/>
    <property type="match status" value="1"/>
</dbReference>
<dbReference type="Proteomes" id="UP001138921">
    <property type="component" value="Unassembled WGS sequence"/>
</dbReference>
<evidence type="ECO:0000313" key="6">
    <source>
        <dbReference type="EMBL" id="MBT1156942.1"/>
    </source>
</evidence>
<feature type="transmembrane region" description="Helical" evidence="5">
    <location>
        <begin position="144"/>
        <end position="167"/>
    </location>
</feature>
<gene>
    <name evidence="6" type="ORF">J1C56_15195</name>
</gene>
<feature type="transmembrane region" description="Helical" evidence="5">
    <location>
        <begin position="245"/>
        <end position="266"/>
    </location>
</feature>
<evidence type="ECO:0000256" key="2">
    <source>
        <dbReference type="ARBA" id="ARBA00022692"/>
    </source>
</evidence>
<dbReference type="AlphaFoldDB" id="A0A9X1ABX4"/>
<dbReference type="EMBL" id="JAFLWW010000004">
    <property type="protein sequence ID" value="MBT1156942.1"/>
    <property type="molecule type" value="Genomic_DNA"/>
</dbReference>
<keyword evidence="3 5" id="KW-1133">Transmembrane helix</keyword>
<dbReference type="InterPro" id="IPR002781">
    <property type="entry name" value="TM_pro_TauE-like"/>
</dbReference>
<comment type="caution">
    <text evidence="6">The sequence shown here is derived from an EMBL/GenBank/DDBJ whole genome shotgun (WGS) entry which is preliminary data.</text>
</comment>
<feature type="transmembrane region" description="Helical" evidence="5">
    <location>
        <begin position="179"/>
        <end position="202"/>
    </location>
</feature>
<evidence type="ECO:0000256" key="3">
    <source>
        <dbReference type="ARBA" id="ARBA00022989"/>
    </source>
</evidence>
<feature type="transmembrane region" description="Helical" evidence="5">
    <location>
        <begin position="214"/>
        <end position="233"/>
    </location>
</feature>
<comment type="subcellular location">
    <subcellularLocation>
        <location evidence="5">Cell membrane</location>
        <topology evidence="5">Multi-pass membrane protein</topology>
    </subcellularLocation>
    <subcellularLocation>
        <location evidence="1">Membrane</location>
        <topology evidence="1">Multi-pass membrane protein</topology>
    </subcellularLocation>
</comment>
<accession>A0A9X1ABX4</accession>
<evidence type="ECO:0000313" key="7">
    <source>
        <dbReference type="Proteomes" id="UP001138921"/>
    </source>
</evidence>
<feature type="transmembrane region" description="Helical" evidence="5">
    <location>
        <begin position="86"/>
        <end position="119"/>
    </location>
</feature>
<dbReference type="Pfam" id="PF01925">
    <property type="entry name" value="TauE"/>
    <property type="match status" value="1"/>
</dbReference>
<dbReference type="GO" id="GO:0005886">
    <property type="term" value="C:plasma membrane"/>
    <property type="evidence" value="ECO:0007669"/>
    <property type="project" value="UniProtKB-SubCell"/>
</dbReference>
<dbReference type="PANTHER" id="PTHR43483">
    <property type="entry name" value="MEMBRANE TRANSPORTER PROTEIN HI_0806-RELATED"/>
    <property type="match status" value="1"/>
</dbReference>
<evidence type="ECO:0000256" key="4">
    <source>
        <dbReference type="ARBA" id="ARBA00023136"/>
    </source>
</evidence>
<name>A0A9X1ABX4_9HYPH</name>
<evidence type="ECO:0000256" key="1">
    <source>
        <dbReference type="ARBA" id="ARBA00004141"/>
    </source>
</evidence>
<evidence type="ECO:0000256" key="5">
    <source>
        <dbReference type="RuleBase" id="RU363041"/>
    </source>
</evidence>